<feature type="compositionally biased region" description="Polar residues" evidence="1">
    <location>
        <begin position="147"/>
        <end position="158"/>
    </location>
</feature>
<name>A0A8H6U169_9AGAR</name>
<evidence type="ECO:0000313" key="2">
    <source>
        <dbReference type="EMBL" id="KAF7326719.1"/>
    </source>
</evidence>
<protein>
    <submittedName>
        <fullName evidence="2">Uncharacterized protein</fullName>
    </submittedName>
</protein>
<evidence type="ECO:0000313" key="3">
    <source>
        <dbReference type="Proteomes" id="UP000623467"/>
    </source>
</evidence>
<comment type="caution">
    <text evidence="2">The sequence shown here is derived from an EMBL/GenBank/DDBJ whole genome shotgun (WGS) entry which is preliminary data.</text>
</comment>
<organism evidence="2 3">
    <name type="scientific">Mycena sanguinolenta</name>
    <dbReference type="NCBI Taxonomy" id="230812"/>
    <lineage>
        <taxon>Eukaryota</taxon>
        <taxon>Fungi</taxon>
        <taxon>Dikarya</taxon>
        <taxon>Basidiomycota</taxon>
        <taxon>Agaricomycotina</taxon>
        <taxon>Agaricomycetes</taxon>
        <taxon>Agaricomycetidae</taxon>
        <taxon>Agaricales</taxon>
        <taxon>Marasmiineae</taxon>
        <taxon>Mycenaceae</taxon>
        <taxon>Mycena</taxon>
    </lineage>
</organism>
<proteinExistence type="predicted"/>
<reference evidence="2" key="1">
    <citation type="submission" date="2020-05" db="EMBL/GenBank/DDBJ databases">
        <title>Mycena genomes resolve the evolution of fungal bioluminescence.</title>
        <authorList>
            <person name="Tsai I.J."/>
        </authorList>
    </citation>
    <scope>NUCLEOTIDE SEQUENCE</scope>
    <source>
        <strain evidence="2">160909Yilan</strain>
    </source>
</reference>
<dbReference type="Proteomes" id="UP000623467">
    <property type="component" value="Unassembled WGS sequence"/>
</dbReference>
<dbReference type="OrthoDB" id="3070622at2759"/>
<feature type="compositionally biased region" description="Basic residues" evidence="1">
    <location>
        <begin position="165"/>
        <end position="181"/>
    </location>
</feature>
<feature type="compositionally biased region" description="Low complexity" evidence="1">
    <location>
        <begin position="182"/>
        <end position="193"/>
    </location>
</feature>
<feature type="region of interest" description="Disordered" evidence="1">
    <location>
        <begin position="127"/>
        <end position="206"/>
    </location>
</feature>
<dbReference type="EMBL" id="JACAZH010000094">
    <property type="protein sequence ID" value="KAF7326719.1"/>
    <property type="molecule type" value="Genomic_DNA"/>
</dbReference>
<dbReference type="AlphaFoldDB" id="A0A8H6U169"/>
<accession>A0A8H6U169</accession>
<feature type="compositionally biased region" description="Polar residues" evidence="1">
    <location>
        <begin position="130"/>
        <end position="140"/>
    </location>
</feature>
<keyword evidence="3" id="KW-1185">Reference proteome</keyword>
<sequence>MRVRRKVVQKLWKHATAAEKAAVREMYVQQQAHVVDDLFDKPIEDRTPEEIQSAIDELPGIIAEFHAGIYTMTGWLGVTLLGGPTPEERGAVTQKTYCSGTSPAGLTLAESLQDWDNRETRQMRALDPLLSTSNPTSSAPENPEPSGDTSTMPPTRTGKNGLIKKPTKKALKAARAAKRATAKASTKAPAVATEPLGAPETELDNGESTMVDDLPSLNDTDIPIDPVLCSPVFSNLLPLDDKDIPIDPRLALSSPSHCSCHHTSHRRCHDYGVYTQRQSYRPSLWCSDSCTSEAFLSESGIQYPGIRVFASIDRPICKASVVEPFSYISAGINAPAWNTSCVDPSSYVPAGVDAPRVERFWRLRRRHPRLLYLRSRHLLARLGQSLLCVQ</sequence>
<evidence type="ECO:0000256" key="1">
    <source>
        <dbReference type="SAM" id="MobiDB-lite"/>
    </source>
</evidence>
<gene>
    <name evidence="2" type="ORF">MSAN_02499900</name>
</gene>